<evidence type="ECO:0000256" key="5">
    <source>
        <dbReference type="ARBA" id="ARBA00023235"/>
    </source>
</evidence>
<evidence type="ECO:0000259" key="11">
    <source>
        <dbReference type="PROSITE" id="PS51198"/>
    </source>
</evidence>
<dbReference type="GeneID" id="55849293"/>
<dbReference type="PANTHER" id="PTHR11070">
    <property type="entry name" value="UVRD / RECB / PCRA DNA HELICASE FAMILY MEMBER"/>
    <property type="match status" value="1"/>
</dbReference>
<dbReference type="PROSITE" id="PS51198">
    <property type="entry name" value="UVRD_HELICASE_ATP_BIND"/>
    <property type="match status" value="1"/>
</dbReference>
<dbReference type="EMBL" id="JACAQK010000050">
    <property type="protein sequence ID" value="NWD40152.1"/>
    <property type="molecule type" value="Genomic_DNA"/>
</dbReference>
<organism evidence="13 14">
    <name type="scientific">Pseudomonas tolaasii</name>
    <dbReference type="NCBI Taxonomy" id="29442"/>
    <lineage>
        <taxon>Bacteria</taxon>
        <taxon>Pseudomonadati</taxon>
        <taxon>Pseudomonadota</taxon>
        <taxon>Gammaproteobacteria</taxon>
        <taxon>Pseudomonadales</taxon>
        <taxon>Pseudomonadaceae</taxon>
        <taxon>Pseudomonas</taxon>
    </lineage>
</organism>
<evidence type="ECO:0000313" key="13">
    <source>
        <dbReference type="EMBL" id="NWD40152.1"/>
    </source>
</evidence>
<keyword evidence="5" id="KW-0413">Isomerase</keyword>
<dbReference type="SUPFAM" id="SSF52540">
    <property type="entry name" value="P-loop containing nucleoside triphosphate hydrolases"/>
    <property type="match status" value="1"/>
</dbReference>
<evidence type="ECO:0000256" key="7">
    <source>
        <dbReference type="ARBA" id="ARBA00034808"/>
    </source>
</evidence>
<evidence type="ECO:0000256" key="1">
    <source>
        <dbReference type="ARBA" id="ARBA00022741"/>
    </source>
</evidence>
<feature type="domain" description="UvrD-like helicase C-terminal" evidence="12">
    <location>
        <begin position="235"/>
        <end position="477"/>
    </location>
</feature>
<dbReference type="InterPro" id="IPR014016">
    <property type="entry name" value="UvrD-like_ATP-bd"/>
</dbReference>
<dbReference type="Proteomes" id="UP000549134">
    <property type="component" value="Unassembled WGS sequence"/>
</dbReference>
<evidence type="ECO:0000256" key="3">
    <source>
        <dbReference type="ARBA" id="ARBA00022806"/>
    </source>
</evidence>
<dbReference type="GO" id="GO:0016787">
    <property type="term" value="F:hydrolase activity"/>
    <property type="evidence" value="ECO:0007669"/>
    <property type="project" value="UniProtKB-UniRule"/>
</dbReference>
<dbReference type="Gene3D" id="3.40.50.300">
    <property type="entry name" value="P-loop containing nucleotide triphosphate hydrolases"/>
    <property type="match status" value="3"/>
</dbReference>
<proteinExistence type="predicted"/>
<name>A0A7Y8AU39_PSETO</name>
<dbReference type="GO" id="GO:0043138">
    <property type="term" value="F:3'-5' DNA helicase activity"/>
    <property type="evidence" value="ECO:0007669"/>
    <property type="project" value="UniProtKB-EC"/>
</dbReference>
<feature type="binding site" evidence="10">
    <location>
        <begin position="34"/>
        <end position="41"/>
    </location>
    <ligand>
        <name>ATP</name>
        <dbReference type="ChEBI" id="CHEBI:30616"/>
    </ligand>
</feature>
<keyword evidence="4 10" id="KW-0067">ATP-binding</keyword>
<accession>A0A7Y8AU39</accession>
<dbReference type="PANTHER" id="PTHR11070:SF2">
    <property type="entry name" value="ATP-DEPENDENT DNA HELICASE SRS2"/>
    <property type="match status" value="1"/>
</dbReference>
<dbReference type="CDD" id="cd17932">
    <property type="entry name" value="DEXQc_UvrD"/>
    <property type="match status" value="1"/>
</dbReference>
<evidence type="ECO:0000256" key="2">
    <source>
        <dbReference type="ARBA" id="ARBA00022801"/>
    </source>
</evidence>
<evidence type="ECO:0000256" key="10">
    <source>
        <dbReference type="PROSITE-ProRule" id="PRU00560"/>
    </source>
</evidence>
<dbReference type="InterPro" id="IPR027417">
    <property type="entry name" value="P-loop_NTPase"/>
</dbReference>
<dbReference type="GO" id="GO:0000725">
    <property type="term" value="P:recombinational repair"/>
    <property type="evidence" value="ECO:0007669"/>
    <property type="project" value="TreeGrafter"/>
</dbReference>
<evidence type="ECO:0000256" key="4">
    <source>
        <dbReference type="ARBA" id="ARBA00022840"/>
    </source>
</evidence>
<evidence type="ECO:0000256" key="6">
    <source>
        <dbReference type="ARBA" id="ARBA00034617"/>
    </source>
</evidence>
<evidence type="ECO:0000256" key="8">
    <source>
        <dbReference type="ARBA" id="ARBA00034923"/>
    </source>
</evidence>
<evidence type="ECO:0000256" key="9">
    <source>
        <dbReference type="ARBA" id="ARBA00048988"/>
    </source>
</evidence>
<dbReference type="Pfam" id="PF13361">
    <property type="entry name" value="UvrD_C"/>
    <property type="match status" value="1"/>
</dbReference>
<gene>
    <name evidence="13" type="ORF">HX787_30340</name>
</gene>
<keyword evidence="2 10" id="KW-0378">Hydrolase</keyword>
<dbReference type="InterPro" id="IPR014017">
    <property type="entry name" value="DNA_helicase_UvrD-like_C"/>
</dbReference>
<comment type="catalytic activity">
    <reaction evidence="9">
        <text>ATP + H2O = ADP + phosphate + H(+)</text>
        <dbReference type="Rhea" id="RHEA:13065"/>
        <dbReference type="ChEBI" id="CHEBI:15377"/>
        <dbReference type="ChEBI" id="CHEBI:15378"/>
        <dbReference type="ChEBI" id="CHEBI:30616"/>
        <dbReference type="ChEBI" id="CHEBI:43474"/>
        <dbReference type="ChEBI" id="CHEBI:456216"/>
        <dbReference type="EC" id="5.6.2.4"/>
    </reaction>
</comment>
<evidence type="ECO:0000259" key="12">
    <source>
        <dbReference type="PROSITE" id="PS51217"/>
    </source>
</evidence>
<comment type="caution">
    <text evidence="13">The sequence shown here is derived from an EMBL/GenBank/DDBJ whole genome shotgun (WGS) entry which is preliminary data.</text>
</comment>
<sequence>MIKVEAWKPSDGIVLEPNAEIAAKEQQRCIALTAGPGSGKSELLAQRADFLLTTGVCRYPKRILAIAFKVDASNNLKERVWRRCGAAYAGRFDSYTFHGLAKRIVERFRPVLAGADALNSGFKVVAKGKAHPMQTEFKELIPLAIKILDAYPAAINAVRQTYSDVFLDEFQDCTDEQYELVTRLFKGSGRRLTAVGDVKQKIMGWAGALDEVFADFVDDFEALHLNIYRNFRSLPHLLKLQNEIIKVLDPDSEMPAHLLAGEGGEVHVLSYADCEGEASDLAERIAHWINVEGVAPAKIAILTRIQPEAYCVRLTAELDDWGISYRNENKAQDISTEPIAQVIVDYLLCIYGLREPKAWTRLTRRIIPVEDDAEGKLKTNWSRYIKEARKSAAADLATKTFTQRWTLLEEFLAMVGPTLLAGLSYDYESREHLRELIEEVKKYIDEALVREPDLLKALAQLSDDQSIRILTVHKSKGLEFDTVVLLGVEDQAYFGKDHHEVQCTFFVGVSRAERRLVVTTARRRENLGQVNYWKLSRTAQAEFLGYVNLWKTHFNCN</sequence>
<dbReference type="AlphaFoldDB" id="A0A7Y8AU39"/>
<dbReference type="GO" id="GO:0003677">
    <property type="term" value="F:DNA binding"/>
    <property type="evidence" value="ECO:0007669"/>
    <property type="project" value="InterPro"/>
</dbReference>
<protein>
    <recommendedName>
        <fullName evidence="7">DNA 3'-5' helicase</fullName>
        <ecNumber evidence="7">5.6.2.4</ecNumber>
    </recommendedName>
    <alternativeName>
        <fullName evidence="8">DNA 3'-5' helicase II</fullName>
    </alternativeName>
</protein>
<keyword evidence="3 10" id="KW-0347">Helicase</keyword>
<evidence type="ECO:0000313" key="14">
    <source>
        <dbReference type="Proteomes" id="UP000549134"/>
    </source>
</evidence>
<dbReference type="InterPro" id="IPR000212">
    <property type="entry name" value="DNA_helicase_UvrD/REP"/>
</dbReference>
<reference evidence="13 14" key="1">
    <citation type="submission" date="2020-04" db="EMBL/GenBank/DDBJ databases">
        <title>Molecular characterization of pseudomonads from Agaricus bisporus reveal novel blotch 2 pathogens in Western Europe.</title>
        <authorList>
            <person name="Taparia T."/>
            <person name="Krijger M."/>
            <person name="Haynes E."/>
            <person name="Elpinstone J.G."/>
            <person name="Noble R."/>
            <person name="Van Der Wolf J."/>
        </authorList>
    </citation>
    <scope>NUCLEOTIDE SEQUENCE [LARGE SCALE GENOMIC DNA]</scope>
    <source>
        <strain evidence="13 14">IPO3746</strain>
    </source>
</reference>
<dbReference type="RefSeq" id="WP_080519900.1">
    <property type="nucleotide sequence ID" value="NZ_CP020369.1"/>
</dbReference>
<dbReference type="EC" id="5.6.2.4" evidence="7"/>
<dbReference type="Pfam" id="PF00580">
    <property type="entry name" value="UvrD-helicase"/>
    <property type="match status" value="2"/>
</dbReference>
<feature type="domain" description="UvrD-like helicase ATP-binding" evidence="11">
    <location>
        <begin position="13"/>
        <end position="234"/>
    </location>
</feature>
<comment type="catalytic activity">
    <reaction evidence="6">
        <text>Couples ATP hydrolysis with the unwinding of duplex DNA by translocating in the 3'-5' direction.</text>
        <dbReference type="EC" id="5.6.2.4"/>
    </reaction>
</comment>
<dbReference type="GO" id="GO:0005524">
    <property type="term" value="F:ATP binding"/>
    <property type="evidence" value="ECO:0007669"/>
    <property type="project" value="UniProtKB-UniRule"/>
</dbReference>
<dbReference type="PROSITE" id="PS51217">
    <property type="entry name" value="UVRD_HELICASE_CTER"/>
    <property type="match status" value="1"/>
</dbReference>
<keyword evidence="1 10" id="KW-0547">Nucleotide-binding</keyword>